<feature type="transmembrane region" description="Helical" evidence="6">
    <location>
        <begin position="134"/>
        <end position="153"/>
    </location>
</feature>
<dbReference type="PROSITE" id="PS50850">
    <property type="entry name" value="MFS"/>
    <property type="match status" value="1"/>
</dbReference>
<feature type="transmembrane region" description="Helical" evidence="6">
    <location>
        <begin position="467"/>
        <end position="489"/>
    </location>
</feature>
<dbReference type="OrthoDB" id="6770063at2759"/>
<dbReference type="AlphaFoldDB" id="A0A0M8MV68"/>
<dbReference type="Gene3D" id="1.20.1250.20">
    <property type="entry name" value="MFS general substrate transporter like domains"/>
    <property type="match status" value="1"/>
</dbReference>
<organism evidence="8 9">
    <name type="scientific">Malassezia pachydermatis</name>
    <dbReference type="NCBI Taxonomy" id="77020"/>
    <lineage>
        <taxon>Eukaryota</taxon>
        <taxon>Fungi</taxon>
        <taxon>Dikarya</taxon>
        <taxon>Basidiomycota</taxon>
        <taxon>Ustilaginomycotina</taxon>
        <taxon>Malasseziomycetes</taxon>
        <taxon>Malasseziales</taxon>
        <taxon>Malasseziaceae</taxon>
        <taxon>Malassezia</taxon>
    </lineage>
</organism>
<dbReference type="InterPro" id="IPR011701">
    <property type="entry name" value="MFS"/>
</dbReference>
<dbReference type="InterPro" id="IPR036259">
    <property type="entry name" value="MFS_trans_sf"/>
</dbReference>
<evidence type="ECO:0000256" key="2">
    <source>
        <dbReference type="ARBA" id="ARBA00022692"/>
    </source>
</evidence>
<dbReference type="VEuPathDB" id="FungiDB:Malapachy_4221"/>
<dbReference type="EMBL" id="LGAV01000004">
    <property type="protein sequence ID" value="KOS14410.1"/>
    <property type="molecule type" value="Genomic_DNA"/>
</dbReference>
<gene>
    <name evidence="8" type="ORF">Malapachy_4221</name>
</gene>
<evidence type="ECO:0000256" key="6">
    <source>
        <dbReference type="SAM" id="Phobius"/>
    </source>
</evidence>
<keyword evidence="9" id="KW-1185">Reference proteome</keyword>
<feature type="region of interest" description="Disordered" evidence="5">
    <location>
        <begin position="1"/>
        <end position="60"/>
    </location>
</feature>
<dbReference type="PANTHER" id="PTHR23502:SF60">
    <property type="entry name" value="MAJOR FACILITATOR SUPERFAMILY (MFS) PROFILE DOMAIN-CONTAINING PROTEIN-RELATED"/>
    <property type="match status" value="1"/>
</dbReference>
<dbReference type="GO" id="GO:0022857">
    <property type="term" value="F:transmembrane transporter activity"/>
    <property type="evidence" value="ECO:0007669"/>
    <property type="project" value="InterPro"/>
</dbReference>
<comment type="subcellular location">
    <subcellularLocation>
        <location evidence="1">Membrane</location>
        <topology evidence="1">Multi-pass membrane protein</topology>
    </subcellularLocation>
</comment>
<feature type="compositionally biased region" description="Polar residues" evidence="5">
    <location>
        <begin position="47"/>
        <end position="59"/>
    </location>
</feature>
<dbReference type="SUPFAM" id="SSF103473">
    <property type="entry name" value="MFS general substrate transporter"/>
    <property type="match status" value="1"/>
</dbReference>
<dbReference type="CDD" id="cd17323">
    <property type="entry name" value="MFS_Tpo1_MDR_like"/>
    <property type="match status" value="1"/>
</dbReference>
<comment type="caution">
    <text evidence="8">The sequence shown here is derived from an EMBL/GenBank/DDBJ whole genome shotgun (WGS) entry which is preliminary data.</text>
</comment>
<evidence type="ECO:0000313" key="8">
    <source>
        <dbReference type="EMBL" id="KOS14410.1"/>
    </source>
</evidence>
<dbReference type="Pfam" id="PF07690">
    <property type="entry name" value="MFS_1"/>
    <property type="match status" value="1"/>
</dbReference>
<keyword evidence="2 6" id="KW-0812">Transmembrane</keyword>
<feature type="transmembrane region" description="Helical" evidence="6">
    <location>
        <begin position="320"/>
        <end position="346"/>
    </location>
</feature>
<feature type="transmembrane region" description="Helical" evidence="6">
    <location>
        <begin position="501"/>
        <end position="522"/>
    </location>
</feature>
<evidence type="ECO:0000259" key="7">
    <source>
        <dbReference type="PROSITE" id="PS50850"/>
    </source>
</evidence>
<dbReference type="Proteomes" id="UP000037751">
    <property type="component" value="Unassembled WGS sequence"/>
</dbReference>
<feature type="compositionally biased region" description="Polar residues" evidence="5">
    <location>
        <begin position="16"/>
        <end position="26"/>
    </location>
</feature>
<feature type="transmembrane region" description="Helical" evidence="6">
    <location>
        <begin position="253"/>
        <end position="273"/>
    </location>
</feature>
<evidence type="ECO:0000256" key="4">
    <source>
        <dbReference type="ARBA" id="ARBA00023136"/>
    </source>
</evidence>
<dbReference type="InterPro" id="IPR020846">
    <property type="entry name" value="MFS_dom"/>
</dbReference>
<sequence>MLVPSTTPLDHRTSEPGMNSLRSSYDAQPVHTAKNSNDLFEDEKNTPCPTQPASPQSKAATIHLPDEEDPYLVDWDESNKHDNPREWNSKYRHMLVIIVSLYTMQSPMTSSMNAPALDVIKTQFGVTSNIMGNMMMSIQVLAFAVGPIIFAPMSERFGRKNVMQLMNLVFLIFNMACGFSKTFTQMIVLRFFTGLAGAAPLSMSAGTVADLFGPEERGRAMATYTLAPVLGPCVGPMFAGWIIQGWGPSKWPWIFYFSSIYGAVIAVIGFILLRETYAPVLLDRKVQKLREKTGKEEWHTKFEKSEPFWKRFVHGMSRPAIFLFTQPAVFVPALYQSILFGCQYLLLAAFPMVFKDDYNMAPGIASLHYIPFLIGFMFFGQVGGRCVDIIYRRLKEKNNNYGIPEYKVPLLIVTGISMPVGLLIYGWSVQYHTHWIVPDIGIVFLAIGIRGALFICPLYLADSVPLYSASAVSAGVSLRCLFAFIFPLFSPPMYNVMGQGGGNTFLAGICALVGLPAPYLLFRYGERLRHRSKYSKEAMAVSD</sequence>
<dbReference type="GeneID" id="28730549"/>
<name>A0A0M8MV68_9BASI</name>
<reference evidence="8 9" key="1">
    <citation type="submission" date="2015-07" db="EMBL/GenBank/DDBJ databases">
        <title>Draft Genome Sequence of Malassezia furfur CBS1878 and Malassezia pachydermatis CBS1879.</title>
        <authorList>
            <person name="Triana S."/>
            <person name="Ohm R."/>
            <person name="Gonzalez A."/>
            <person name="DeCock H."/>
            <person name="Restrepo S."/>
            <person name="Celis A."/>
        </authorList>
    </citation>
    <scope>NUCLEOTIDE SEQUENCE [LARGE SCALE GENOMIC DNA]</scope>
    <source>
        <strain evidence="8 9">CBS 1879</strain>
    </source>
</reference>
<dbReference type="PANTHER" id="PTHR23502">
    <property type="entry name" value="MAJOR FACILITATOR SUPERFAMILY"/>
    <property type="match status" value="1"/>
</dbReference>
<feature type="transmembrane region" description="Helical" evidence="6">
    <location>
        <begin position="440"/>
        <end position="460"/>
    </location>
</feature>
<dbReference type="GO" id="GO:0005886">
    <property type="term" value="C:plasma membrane"/>
    <property type="evidence" value="ECO:0007669"/>
    <property type="project" value="TreeGrafter"/>
</dbReference>
<protein>
    <submittedName>
        <fullName evidence="8">Mfs multidrug</fullName>
    </submittedName>
</protein>
<feature type="transmembrane region" description="Helical" evidence="6">
    <location>
        <begin position="366"/>
        <end position="387"/>
    </location>
</feature>
<dbReference type="STRING" id="77020.A0A0M8MV68"/>
<proteinExistence type="predicted"/>
<feature type="transmembrane region" description="Helical" evidence="6">
    <location>
        <begin position="408"/>
        <end position="428"/>
    </location>
</feature>
<evidence type="ECO:0000313" key="9">
    <source>
        <dbReference type="Proteomes" id="UP000037751"/>
    </source>
</evidence>
<keyword evidence="4 6" id="KW-0472">Membrane</keyword>
<feature type="domain" description="Major facilitator superfamily (MFS) profile" evidence="7">
    <location>
        <begin position="95"/>
        <end position="526"/>
    </location>
</feature>
<evidence type="ECO:0000256" key="3">
    <source>
        <dbReference type="ARBA" id="ARBA00022989"/>
    </source>
</evidence>
<evidence type="ECO:0000256" key="1">
    <source>
        <dbReference type="ARBA" id="ARBA00004141"/>
    </source>
</evidence>
<feature type="transmembrane region" description="Helical" evidence="6">
    <location>
        <begin position="189"/>
        <end position="212"/>
    </location>
</feature>
<keyword evidence="3 6" id="KW-1133">Transmembrane helix</keyword>
<accession>A0A0M8MV68</accession>
<dbReference type="FunFam" id="1.20.1250.20:FF:000011">
    <property type="entry name" value="MFS multidrug transporter, putative"/>
    <property type="match status" value="1"/>
</dbReference>
<feature type="transmembrane region" description="Helical" evidence="6">
    <location>
        <begin position="165"/>
        <end position="183"/>
    </location>
</feature>
<dbReference type="RefSeq" id="XP_017992042.1">
    <property type="nucleotide sequence ID" value="XM_018138673.1"/>
</dbReference>
<evidence type="ECO:0000256" key="5">
    <source>
        <dbReference type="SAM" id="MobiDB-lite"/>
    </source>
</evidence>
<feature type="transmembrane region" description="Helical" evidence="6">
    <location>
        <begin position="224"/>
        <end position="247"/>
    </location>
</feature>